<gene>
    <name evidence="3" type="ORF">SAMN05216605_103344</name>
</gene>
<dbReference type="Proteomes" id="UP000182894">
    <property type="component" value="Unassembled WGS sequence"/>
</dbReference>
<dbReference type="InterPro" id="IPR000045">
    <property type="entry name" value="Prepilin_IV_endopep_pep"/>
</dbReference>
<keyword evidence="1" id="KW-0812">Transmembrane</keyword>
<dbReference type="GO" id="GO:0004190">
    <property type="term" value="F:aspartic-type endopeptidase activity"/>
    <property type="evidence" value="ECO:0007669"/>
    <property type="project" value="InterPro"/>
</dbReference>
<dbReference type="RefSeq" id="WP_074752037.1">
    <property type="nucleotide sequence ID" value="NZ_FNCO01000003.1"/>
</dbReference>
<dbReference type="Pfam" id="PF01478">
    <property type="entry name" value="Peptidase_A24"/>
    <property type="match status" value="1"/>
</dbReference>
<accession>A0A1G7XP54</accession>
<dbReference type="AlphaFoldDB" id="A0A1G7XP54"/>
<keyword evidence="1" id="KW-1133">Transmembrane helix</keyword>
<keyword evidence="1" id="KW-0472">Membrane</keyword>
<name>A0A1G7XP54_9PSED</name>
<protein>
    <submittedName>
        <fullName evidence="3">Prepilin peptidase CpaA</fullName>
    </submittedName>
</protein>
<evidence type="ECO:0000313" key="3">
    <source>
        <dbReference type="EMBL" id="SDG85803.1"/>
    </source>
</evidence>
<feature type="transmembrane region" description="Helical" evidence="1">
    <location>
        <begin position="91"/>
        <end position="111"/>
    </location>
</feature>
<reference evidence="4" key="1">
    <citation type="submission" date="2016-10" db="EMBL/GenBank/DDBJ databases">
        <authorList>
            <person name="Varghese N."/>
            <person name="Submissions S."/>
        </authorList>
    </citation>
    <scope>NUCLEOTIDE SEQUENCE [LARGE SCALE GENOMIC DNA]</scope>
    <source>
        <strain evidence="4">ATCC 700689</strain>
    </source>
</reference>
<dbReference type="EMBL" id="FNCO01000003">
    <property type="protein sequence ID" value="SDG85803.1"/>
    <property type="molecule type" value="Genomic_DNA"/>
</dbReference>
<feature type="transmembrane region" description="Helical" evidence="1">
    <location>
        <begin position="53"/>
        <end position="71"/>
    </location>
</feature>
<dbReference type="OrthoDB" id="5600918at2"/>
<dbReference type="Gene3D" id="1.20.120.1220">
    <property type="match status" value="1"/>
</dbReference>
<evidence type="ECO:0000256" key="1">
    <source>
        <dbReference type="SAM" id="Phobius"/>
    </source>
</evidence>
<evidence type="ECO:0000259" key="2">
    <source>
        <dbReference type="Pfam" id="PF01478"/>
    </source>
</evidence>
<feature type="domain" description="Prepilin type IV endopeptidase peptidase" evidence="2">
    <location>
        <begin position="4"/>
        <end position="109"/>
    </location>
</feature>
<feature type="transmembrane region" description="Helical" evidence="1">
    <location>
        <begin position="24"/>
        <end position="41"/>
    </location>
</feature>
<dbReference type="STRING" id="89065.SAMN05216605_103344"/>
<organism evidence="3 4">
    <name type="scientific">Pseudomonas abietaniphila</name>
    <dbReference type="NCBI Taxonomy" id="89065"/>
    <lineage>
        <taxon>Bacteria</taxon>
        <taxon>Pseudomonadati</taxon>
        <taxon>Pseudomonadota</taxon>
        <taxon>Gammaproteobacteria</taxon>
        <taxon>Pseudomonadales</taxon>
        <taxon>Pseudomonadaceae</taxon>
        <taxon>Pseudomonas</taxon>
    </lineage>
</organism>
<keyword evidence="4" id="KW-1185">Reference proteome</keyword>
<proteinExistence type="predicted"/>
<sequence>MNLLFLLLWFAVCADQDARGRKVSNALTFGGTLFFLTYLLINGNSWLGAPAPDAWWALLLTLVMTLPGYALNRLGAGDVKLLVALALGSDYVYLLGTFIGAGVAAAAWLMLRQKCWRHVSQRVRNRYLHLAPQASNKQPFVPFLLIGFVATALLIR</sequence>
<dbReference type="GO" id="GO:0016020">
    <property type="term" value="C:membrane"/>
    <property type="evidence" value="ECO:0007669"/>
    <property type="project" value="InterPro"/>
</dbReference>
<evidence type="ECO:0000313" key="4">
    <source>
        <dbReference type="Proteomes" id="UP000182894"/>
    </source>
</evidence>